<dbReference type="eggNOG" id="KOG1187">
    <property type="taxonomic scope" value="Eukaryota"/>
</dbReference>
<keyword evidence="8 12" id="KW-0067">ATP-binding</keyword>
<dbReference type="SMART" id="SM00220">
    <property type="entry name" value="S_TKc"/>
    <property type="match status" value="1"/>
</dbReference>
<evidence type="ECO:0000259" key="15">
    <source>
        <dbReference type="PROSITE" id="PS50011"/>
    </source>
</evidence>
<evidence type="ECO:0000256" key="9">
    <source>
        <dbReference type="ARBA" id="ARBA00022989"/>
    </source>
</evidence>
<dbReference type="GO" id="GO:0004674">
    <property type="term" value="F:protein serine/threonine kinase activity"/>
    <property type="evidence" value="ECO:0007669"/>
    <property type="project" value="UniProtKB-KW"/>
</dbReference>
<dbReference type="InterPro" id="IPR000719">
    <property type="entry name" value="Prot_kinase_dom"/>
</dbReference>
<dbReference type="Gene3D" id="2.60.120.430">
    <property type="entry name" value="Galactose-binding lectin"/>
    <property type="match status" value="2"/>
</dbReference>
<dbReference type="InterPro" id="IPR011009">
    <property type="entry name" value="Kinase-like_dom_sf"/>
</dbReference>
<dbReference type="GO" id="GO:0005524">
    <property type="term" value="F:ATP binding"/>
    <property type="evidence" value="ECO:0007669"/>
    <property type="project" value="UniProtKB-UniRule"/>
</dbReference>
<dbReference type="InterPro" id="IPR008271">
    <property type="entry name" value="Ser/Thr_kinase_AS"/>
</dbReference>
<dbReference type="CDD" id="cd14066">
    <property type="entry name" value="STKc_IRAK"/>
    <property type="match status" value="1"/>
</dbReference>
<dbReference type="GO" id="GO:0005886">
    <property type="term" value="C:plasma membrane"/>
    <property type="evidence" value="ECO:0000318"/>
    <property type="project" value="GO_Central"/>
</dbReference>
<evidence type="ECO:0000256" key="3">
    <source>
        <dbReference type="ARBA" id="ARBA00022679"/>
    </source>
</evidence>
<keyword evidence="4 13" id="KW-0812">Transmembrane</keyword>
<dbReference type="Pfam" id="PF12819">
    <property type="entry name" value="Malectin_like"/>
    <property type="match status" value="1"/>
</dbReference>
<evidence type="ECO:0000256" key="1">
    <source>
        <dbReference type="ARBA" id="ARBA00004479"/>
    </source>
</evidence>
<feature type="domain" description="Protein kinase" evidence="15">
    <location>
        <begin position="497"/>
        <end position="775"/>
    </location>
</feature>
<dbReference type="Gene3D" id="1.10.510.10">
    <property type="entry name" value="Transferase(Phosphotransferase) domain 1"/>
    <property type="match status" value="1"/>
</dbReference>
<dbReference type="PANTHER" id="PTHR27003:SF330">
    <property type="entry name" value="PROTEIN KINASE DOMAIN-CONTAINING PROTEIN"/>
    <property type="match status" value="1"/>
</dbReference>
<dbReference type="OMA" id="DISILDC"/>
<dbReference type="FunFam" id="2.60.120.430:FF:000007">
    <property type="entry name" value="FERONIA receptor-like kinase"/>
    <property type="match status" value="1"/>
</dbReference>
<dbReference type="AlphaFoldDB" id="A0A059D7N7"/>
<evidence type="ECO:0000256" key="2">
    <source>
        <dbReference type="ARBA" id="ARBA00022527"/>
    </source>
</evidence>
<accession>A0A059D7N7</accession>
<evidence type="ECO:0000256" key="8">
    <source>
        <dbReference type="ARBA" id="ARBA00022840"/>
    </source>
</evidence>
<dbReference type="InterPro" id="IPR001245">
    <property type="entry name" value="Ser-Thr/Tyr_kinase_cat_dom"/>
</dbReference>
<dbReference type="FunFam" id="3.30.200.20:FF:000039">
    <property type="entry name" value="receptor-like protein kinase FERONIA"/>
    <property type="match status" value="1"/>
</dbReference>
<keyword evidence="5 14" id="KW-0732">Signal</keyword>
<evidence type="ECO:0000256" key="10">
    <source>
        <dbReference type="ARBA" id="ARBA00023136"/>
    </source>
</evidence>
<organism evidence="16">
    <name type="scientific">Eucalyptus grandis</name>
    <name type="common">Flooded gum</name>
    <dbReference type="NCBI Taxonomy" id="71139"/>
    <lineage>
        <taxon>Eukaryota</taxon>
        <taxon>Viridiplantae</taxon>
        <taxon>Streptophyta</taxon>
        <taxon>Embryophyta</taxon>
        <taxon>Tracheophyta</taxon>
        <taxon>Spermatophyta</taxon>
        <taxon>Magnoliopsida</taxon>
        <taxon>eudicotyledons</taxon>
        <taxon>Gunneridae</taxon>
        <taxon>Pentapetalae</taxon>
        <taxon>rosids</taxon>
        <taxon>malvids</taxon>
        <taxon>Myrtales</taxon>
        <taxon>Myrtaceae</taxon>
        <taxon>Myrtoideae</taxon>
        <taxon>Eucalypteae</taxon>
        <taxon>Eucalyptus</taxon>
    </lineage>
</organism>
<feature type="chain" id="PRO_5001575142" description="Protein kinase domain-containing protein" evidence="14">
    <location>
        <begin position="34"/>
        <end position="828"/>
    </location>
</feature>
<dbReference type="PROSITE" id="PS00108">
    <property type="entry name" value="PROTEIN_KINASE_ST"/>
    <property type="match status" value="1"/>
</dbReference>
<evidence type="ECO:0000256" key="13">
    <source>
        <dbReference type="SAM" id="Phobius"/>
    </source>
</evidence>
<keyword evidence="3" id="KW-0808">Transferase</keyword>
<dbReference type="Pfam" id="PF07714">
    <property type="entry name" value="PK_Tyr_Ser-Thr"/>
    <property type="match status" value="1"/>
</dbReference>
<feature type="transmembrane region" description="Helical" evidence="13">
    <location>
        <begin position="437"/>
        <end position="458"/>
    </location>
</feature>
<dbReference type="SUPFAM" id="SSF56112">
    <property type="entry name" value="Protein kinase-like (PK-like)"/>
    <property type="match status" value="1"/>
</dbReference>
<evidence type="ECO:0000256" key="11">
    <source>
        <dbReference type="ARBA" id="ARBA00023180"/>
    </source>
</evidence>
<dbReference type="InterPro" id="IPR024788">
    <property type="entry name" value="Malectin-like_Carb-bd_dom"/>
</dbReference>
<evidence type="ECO:0000256" key="5">
    <source>
        <dbReference type="ARBA" id="ARBA00022729"/>
    </source>
</evidence>
<dbReference type="InterPro" id="IPR045272">
    <property type="entry name" value="ANXUR1/2-like"/>
</dbReference>
<dbReference type="PROSITE" id="PS00107">
    <property type="entry name" value="PROTEIN_KINASE_ATP"/>
    <property type="match status" value="1"/>
</dbReference>
<dbReference type="PROSITE" id="PS50011">
    <property type="entry name" value="PROTEIN_KINASE_DOM"/>
    <property type="match status" value="1"/>
</dbReference>
<feature type="binding site" evidence="12">
    <location>
        <position position="526"/>
    </location>
    <ligand>
        <name>ATP</name>
        <dbReference type="ChEBI" id="CHEBI:30616"/>
    </ligand>
</feature>
<evidence type="ECO:0000256" key="7">
    <source>
        <dbReference type="ARBA" id="ARBA00022777"/>
    </source>
</evidence>
<dbReference type="FunFam" id="1.10.510.10:FF:000252">
    <property type="entry name" value="Receptor-like protein kinase FERONIA"/>
    <property type="match status" value="1"/>
</dbReference>
<keyword evidence="7" id="KW-0418">Kinase</keyword>
<keyword evidence="2" id="KW-0723">Serine/threonine-protein kinase</keyword>
<reference evidence="16" key="1">
    <citation type="submission" date="2013-07" db="EMBL/GenBank/DDBJ databases">
        <title>The genome of Eucalyptus grandis.</title>
        <authorList>
            <person name="Schmutz J."/>
            <person name="Hayes R."/>
            <person name="Myburg A."/>
            <person name="Tuskan G."/>
            <person name="Grattapaglia D."/>
            <person name="Rokhsar D.S."/>
        </authorList>
    </citation>
    <scope>NUCLEOTIDE SEQUENCE</scope>
    <source>
        <tissue evidence="16">Leaf extractions</tissue>
    </source>
</reference>
<evidence type="ECO:0000256" key="14">
    <source>
        <dbReference type="SAM" id="SignalP"/>
    </source>
</evidence>
<dbReference type="GO" id="GO:0004714">
    <property type="term" value="F:transmembrane receptor protein tyrosine kinase activity"/>
    <property type="evidence" value="ECO:0007669"/>
    <property type="project" value="InterPro"/>
</dbReference>
<gene>
    <name evidence="16" type="ORF">EUGRSUZ_B03137</name>
</gene>
<dbReference type="InterPro" id="IPR017441">
    <property type="entry name" value="Protein_kinase_ATP_BS"/>
</dbReference>
<keyword evidence="6 12" id="KW-0547">Nucleotide-binding</keyword>
<evidence type="ECO:0000313" key="16">
    <source>
        <dbReference type="EMBL" id="KCW86469.1"/>
    </source>
</evidence>
<dbReference type="GO" id="GO:0004672">
    <property type="term" value="F:protein kinase activity"/>
    <property type="evidence" value="ECO:0000318"/>
    <property type="project" value="GO_Central"/>
</dbReference>
<dbReference type="Gramene" id="KCW86469">
    <property type="protein sequence ID" value="KCW86469"/>
    <property type="gene ID" value="EUGRSUZ_B03137"/>
</dbReference>
<evidence type="ECO:0000256" key="12">
    <source>
        <dbReference type="PROSITE-ProRule" id="PRU10141"/>
    </source>
</evidence>
<keyword evidence="9 13" id="KW-1133">Transmembrane helix</keyword>
<dbReference type="InParanoid" id="A0A059D7N7"/>
<comment type="subcellular location">
    <subcellularLocation>
        <location evidence="1">Membrane</location>
        <topology evidence="1">Single-pass type I membrane protein</topology>
    </subcellularLocation>
</comment>
<sequence>MYTDCKNRHASILLLYFMLFLLLKTNSVVLVRADKPPYVPTEKVTLNCDPSAGDIPSGVKRKSLSFAIKANRDASQDPGTPYPETSACIFPTSVTHPFFVSPGHKFIRLHFYPAPYQGLDIFDALFSVSVGPYTLLQTSQSSYSSNPSDIEYVIQEFSVEVDFHVLNITFTPSPNHSNAYAFVNKIEVMSMPQNLYIRDVRLPLIGNPSQFYAYNHKALKTMYRVNIGGQPIPPEHDTGMLRFWSGDEDYLMLRGASTAIHPSKVKISYSPGVPAYTAPVKVYSTARTLIPLGDTTQGNMSWSFLVSSGFCYLVRFHFCEITRGIAQNGRVFQVYINNATAEDHADIMKWSSMPGRPVYRDYIINSSSSRDAPETGMKYLEITIRSNVSRSFYNQGIVNGLEIFKLPGSTGNFGGLYPFGFSTSRSSLQNNWTTFRIFLLIICGIPALISLCLCIAYIPPGWFSFFSRCRNKSLKPCGPHWENVISLTKIKSATNNFSDAVLIGTGGFGKVYKGWLDGEVSAVAIKRADSSSHQGLHEFQTEISLLSKLRHRHLVSLIGHCFEKKEMILIYNLMARGTLREHLYNTKNPPLPWKKRLKICVGAARGLHYLHTGSKQIVIHRDVKSSNILLDKRWEAKVSDFGLSKLGPDAMNQCDMHVSTKVKGSIGYLDPEYYRCLKLTAKSGVYSFGVVLFEVLCAKPAIVPANGNEDGPQSLAEWALKCYHSGMLDQIVDPYLQGKIDPGCFKTFTDVAVKCLAETGRERPSMGDALWNLELALQQQSRADGEKLCGPANKILAGDSSILAAHQLYNSDKNIGAEFSEIIHPSAR</sequence>
<evidence type="ECO:0000256" key="4">
    <source>
        <dbReference type="ARBA" id="ARBA00022692"/>
    </source>
</evidence>
<dbReference type="FunFam" id="2.60.120.430:FF:000003">
    <property type="entry name" value="FERONIA receptor-like kinase"/>
    <property type="match status" value="1"/>
</dbReference>
<dbReference type="GO" id="GO:0010038">
    <property type="term" value="P:response to metal ion"/>
    <property type="evidence" value="ECO:0007669"/>
    <property type="project" value="UniProtKB-ARBA"/>
</dbReference>
<dbReference type="PANTHER" id="PTHR27003">
    <property type="entry name" value="OS07G0166700 PROTEIN"/>
    <property type="match status" value="1"/>
</dbReference>
<name>A0A059D7N7_EUCGR</name>
<protein>
    <recommendedName>
        <fullName evidence="15">Protein kinase domain-containing protein</fullName>
    </recommendedName>
</protein>
<feature type="signal peptide" evidence="14">
    <location>
        <begin position="1"/>
        <end position="33"/>
    </location>
</feature>
<proteinExistence type="predicted"/>
<keyword evidence="10 13" id="KW-0472">Membrane</keyword>
<keyword evidence="11" id="KW-0325">Glycoprotein</keyword>
<dbReference type="EMBL" id="KK198754">
    <property type="protein sequence ID" value="KCW86469.1"/>
    <property type="molecule type" value="Genomic_DNA"/>
</dbReference>
<evidence type="ECO:0000256" key="6">
    <source>
        <dbReference type="ARBA" id="ARBA00022741"/>
    </source>
</evidence>
<dbReference type="Gene3D" id="3.30.200.20">
    <property type="entry name" value="Phosphorylase Kinase, domain 1"/>
    <property type="match status" value="1"/>
</dbReference>